<evidence type="ECO:0000259" key="10">
    <source>
        <dbReference type="SMART" id="SM01359"/>
    </source>
</evidence>
<dbReference type="Gene3D" id="2.20.130.20">
    <property type="match status" value="1"/>
</dbReference>
<sequence length="1471" mass="163035">MHLAMAILGTPLWRGLILVFFHFCYTAKGTEQPVFLVTYPAVIQPGTESKLCASLLQPKETVIMTVYLVNNDQNRTLIQERTQEEFHRCFNFQAPLLQAESKQTITVEVQGESFHLKKERKVLFKTFKKNMTFIQTDKPIYIPGHTVLFRIVSMDSNFIPIEQVYPVVYLEDSRHNRISQWVDVSSKSKILQLSHNLDSEAPLGMYQIIVEIDGRQIRHYFRVKEYALPKFEIKLNLPETVEIGGEGLKVEVCGRYTYGQPVPGKVFMELCGKSHVSSHSPSCLTESVEMSDSGCIIHVFNIFDLLKNQSISSFHFSAKLTEEGTGISMSKDGTVYVSYKLGELTFVDTPDNYEHGAIIEGKIKAKYVNGTPIANKNIFLSGGQLLSPTLIENLTTDANGIAHFSVNTTTFPAAPLNLLASDTTKHSHNWYDRPHIINALRIIDLAQPHRPHTPTRGELTVEDLEEPLKCDTDVPVTVRPHTPTRSEVTIDNMEEPLKCDTDVPVTVRYAIVGEAKKNGSLSIIYLALSNGEIVQYGAMKVTVKDSDRVNQGKVSFTLHVSAETASWVQILVYCVPPSETVITGHKDFRTEQCFRNKVSLQFSPSKAVPGEENTLQLSAEPGSLCGLSAVDQSVLILESGKRLSADKIFRMRPPPHHPVELDSDHDCVHVRDRRYVLPFPGAVDISALSLFKRMGLNLATNAIARIPPCVVYRGNTYHLSGEILQIYPEGSRGFGMAGGSGMRPTETIRSFFPETWIWNLLEVGESGSAQLPVTVPDTITTWETEAFCLSSKGFGLAAPAELTVFQPFFLELSLPYSIIRGELFELKATVFNYLSKSIMVKVTPAPSSDYTLKPSSDGQYSSCLRANGRKTFRWTLIPSVLGVLNVTVSAEAEASQSLCDNEIVTVPDRGRIDTVTRTLLVKAEGTEKTNSYSWLLCTHGNTVTEEVELALPEVVVEGSVKASVSVLGDILGRALQNLDGLLKMPYGCGEQNMALLSPNIYILQYLESTEQLTSAIRERATGFLKNGYQRQLNYKHSDGSYSAFGVGDGNTWLTAFVMRSFGKAQTYIFIEPRHITSAKQWLVSQQRPDGCFMRKGRLFHNRMKGGVSDDVTMTTYIVAAMLELNISVMEPSVSKGLLCLKSSISNLTNNYATALLAYTFSLAGEKEIRSQLLQKLDDVASKEGGQLSWSQSNSEQSESLAVEMSSYVLLAVLTNSPLSTADLGYASRIVSWLVRHQNPYGGFSSTQDTVVALQALALYATKVFSSGSSATVTVQSASGASHLFDVDQSNTLLYQERALQDIPAKYSVEVKGSACVSVQMAVFYNIPTPKKDSVFSVEAKTEENCTKSPQTLVIKITVQYNGSQESTNMVIVDIKMLSGFIIDETSLKTLRRSVLVSRVDSQDDHVIMYLEELPKAIPLHYTLSVTQQVPGKNLKPAVIKVYDYYQTSDQAETEYSFQCTGKEPDISHNEV</sequence>
<feature type="domain" description="Alpha-2-macroglobulin" evidence="11">
    <location>
        <begin position="755"/>
        <end position="844"/>
    </location>
</feature>
<dbReference type="InterPro" id="IPR011625">
    <property type="entry name" value="A2M_N_BRD"/>
</dbReference>
<dbReference type="RefSeq" id="XP_030632013.1">
    <property type="nucleotide sequence ID" value="XM_030776153.1"/>
</dbReference>
<evidence type="ECO:0000259" key="12">
    <source>
        <dbReference type="SMART" id="SM01361"/>
    </source>
</evidence>
<keyword evidence="5 9" id="KW-0732">Signal</keyword>
<dbReference type="Pfam" id="PF07677">
    <property type="entry name" value="A2M_recep"/>
    <property type="match status" value="1"/>
</dbReference>
<feature type="domain" description="Alpha-2-macroglobulin bait region" evidence="10">
    <location>
        <begin position="488"/>
        <end position="637"/>
    </location>
</feature>
<evidence type="ECO:0000256" key="1">
    <source>
        <dbReference type="ARBA" id="ARBA00004613"/>
    </source>
</evidence>
<dbReference type="SMART" id="SM01361">
    <property type="entry name" value="A2M_recep"/>
    <property type="match status" value="1"/>
</dbReference>
<dbReference type="SMART" id="SM01419">
    <property type="entry name" value="Thiol-ester_cl"/>
    <property type="match status" value="1"/>
</dbReference>
<dbReference type="PANTHER" id="PTHR11412">
    <property type="entry name" value="MACROGLOBULIN / COMPLEMENT"/>
    <property type="match status" value="1"/>
</dbReference>
<evidence type="ECO:0000256" key="8">
    <source>
        <dbReference type="ARBA" id="ARBA00023180"/>
    </source>
</evidence>
<dbReference type="Pfam" id="PF17789">
    <property type="entry name" value="MG4"/>
    <property type="match status" value="1"/>
</dbReference>
<dbReference type="Gene3D" id="1.50.10.20">
    <property type="match status" value="1"/>
</dbReference>
<dbReference type="FunFam" id="1.50.10.20:FF:000001">
    <property type="entry name" value="CD109 isoform 1"/>
    <property type="match status" value="1"/>
</dbReference>
<evidence type="ECO:0000256" key="5">
    <source>
        <dbReference type="ARBA" id="ARBA00022729"/>
    </source>
</evidence>
<dbReference type="Gene3D" id="6.20.50.160">
    <property type="match status" value="1"/>
</dbReference>
<dbReference type="FunFam" id="2.60.40.1930:FF:000001">
    <property type="entry name" value="CD109 isoform 3"/>
    <property type="match status" value="1"/>
</dbReference>
<evidence type="ECO:0000256" key="2">
    <source>
        <dbReference type="ARBA" id="ARBA00010952"/>
    </source>
</evidence>
<keyword evidence="6" id="KW-0722">Serine protease inhibitor</keyword>
<dbReference type="InterPro" id="IPR014756">
    <property type="entry name" value="Ig_E-set"/>
</dbReference>
<dbReference type="InterPro" id="IPR013783">
    <property type="entry name" value="Ig-like_fold"/>
</dbReference>
<dbReference type="CDD" id="cd02897">
    <property type="entry name" value="A2M_2"/>
    <property type="match status" value="1"/>
</dbReference>
<reference evidence="14" key="1">
    <citation type="submission" date="2025-08" db="UniProtKB">
        <authorList>
            <consortium name="RefSeq"/>
        </authorList>
    </citation>
    <scope>IDENTIFICATION</scope>
</reference>
<comment type="similarity">
    <text evidence="2">Belongs to the protease inhibitor I39 (alpha-2-macroglobulin) family.</text>
</comment>
<dbReference type="Pfam" id="PF17791">
    <property type="entry name" value="MG3"/>
    <property type="match status" value="1"/>
</dbReference>
<keyword evidence="7" id="KW-1015">Disulfide bond</keyword>
<dbReference type="Pfam" id="PF07703">
    <property type="entry name" value="A2M_BRD"/>
    <property type="match status" value="1"/>
</dbReference>
<keyword evidence="13" id="KW-1185">Reference proteome</keyword>
<evidence type="ECO:0000256" key="6">
    <source>
        <dbReference type="ARBA" id="ARBA00022900"/>
    </source>
</evidence>
<dbReference type="InterPro" id="IPR041555">
    <property type="entry name" value="MG3"/>
</dbReference>
<dbReference type="InterPro" id="IPR008930">
    <property type="entry name" value="Terpenoid_cyclase/PrenylTrfase"/>
</dbReference>
<dbReference type="InterPro" id="IPR001599">
    <property type="entry name" value="Macroglobln_a2"/>
</dbReference>
<dbReference type="GO" id="GO:0005615">
    <property type="term" value="C:extracellular space"/>
    <property type="evidence" value="ECO:0007669"/>
    <property type="project" value="InterPro"/>
</dbReference>
<dbReference type="Gene3D" id="2.60.40.10">
    <property type="entry name" value="Immunoglobulins"/>
    <property type="match status" value="2"/>
</dbReference>
<dbReference type="Pfam" id="PF07678">
    <property type="entry name" value="TED_complement"/>
    <property type="match status" value="1"/>
</dbReference>
<dbReference type="InterPro" id="IPR009048">
    <property type="entry name" value="A-macroglobulin_rcpt-bd"/>
</dbReference>
<dbReference type="SUPFAM" id="SSF48239">
    <property type="entry name" value="Terpenoid cyclases/Protein prenyltransferases"/>
    <property type="match status" value="1"/>
</dbReference>
<dbReference type="OrthoDB" id="9998011at2759"/>
<evidence type="ECO:0000256" key="4">
    <source>
        <dbReference type="ARBA" id="ARBA00022690"/>
    </source>
</evidence>
<accession>A0A6J2VJG8</accession>
<dbReference type="InParanoid" id="A0A6J2VJG8"/>
<evidence type="ECO:0000313" key="14">
    <source>
        <dbReference type="RefSeq" id="XP_030632013.1"/>
    </source>
</evidence>
<dbReference type="Pfam" id="PF01835">
    <property type="entry name" value="MG2"/>
    <property type="match status" value="1"/>
</dbReference>
<dbReference type="SUPFAM" id="SSF49410">
    <property type="entry name" value="Alpha-macroglobulin receptor domain"/>
    <property type="match status" value="1"/>
</dbReference>
<name>A0A6J2VJG8_CHACN</name>
<feature type="chain" id="PRO_5026846755" evidence="9">
    <location>
        <begin position="30"/>
        <end position="1471"/>
    </location>
</feature>
<proteinExistence type="inferred from homology"/>
<evidence type="ECO:0000313" key="13">
    <source>
        <dbReference type="Proteomes" id="UP000504632"/>
    </source>
</evidence>
<dbReference type="InterPro" id="IPR002890">
    <property type="entry name" value="MG2"/>
</dbReference>
<dbReference type="FunFam" id="2.60.40.10:FF:000312">
    <property type="entry name" value="Alpha-2-macroglobulin like 1"/>
    <property type="match status" value="1"/>
</dbReference>
<dbReference type="GO" id="GO:0007399">
    <property type="term" value="P:nervous system development"/>
    <property type="evidence" value="ECO:0007669"/>
    <property type="project" value="UniProtKB-ARBA"/>
</dbReference>
<dbReference type="Gene3D" id="2.60.120.1540">
    <property type="match status" value="1"/>
</dbReference>
<dbReference type="GO" id="GO:0004867">
    <property type="term" value="F:serine-type endopeptidase inhibitor activity"/>
    <property type="evidence" value="ECO:0007669"/>
    <property type="project" value="UniProtKB-KW"/>
</dbReference>
<protein>
    <submittedName>
        <fullName evidence="14">Alpha-2-macroglobulin</fullName>
    </submittedName>
</protein>
<organism evidence="13 14">
    <name type="scientific">Chanos chanos</name>
    <name type="common">Milkfish</name>
    <name type="synonym">Mugil chanos</name>
    <dbReference type="NCBI Taxonomy" id="29144"/>
    <lineage>
        <taxon>Eukaryota</taxon>
        <taxon>Metazoa</taxon>
        <taxon>Chordata</taxon>
        <taxon>Craniata</taxon>
        <taxon>Vertebrata</taxon>
        <taxon>Euteleostomi</taxon>
        <taxon>Actinopterygii</taxon>
        <taxon>Neopterygii</taxon>
        <taxon>Teleostei</taxon>
        <taxon>Ostariophysi</taxon>
        <taxon>Gonorynchiformes</taxon>
        <taxon>Chanidae</taxon>
        <taxon>Chanos</taxon>
    </lineage>
</organism>
<dbReference type="PROSITE" id="PS00477">
    <property type="entry name" value="ALPHA_2_MACROGLOBULIN"/>
    <property type="match status" value="1"/>
</dbReference>
<dbReference type="Gene3D" id="2.60.40.1940">
    <property type="match status" value="1"/>
</dbReference>
<feature type="domain" description="Alpha-macroglobulin receptor-binding" evidence="12">
    <location>
        <begin position="1367"/>
        <end position="1455"/>
    </location>
</feature>
<dbReference type="SUPFAM" id="SSF81296">
    <property type="entry name" value="E set domains"/>
    <property type="match status" value="1"/>
</dbReference>
<dbReference type="InterPro" id="IPR011626">
    <property type="entry name" value="Alpha-macroglobulin_TED"/>
</dbReference>
<evidence type="ECO:0000259" key="11">
    <source>
        <dbReference type="SMART" id="SM01360"/>
    </source>
</evidence>
<comment type="subcellular location">
    <subcellularLocation>
        <location evidence="1">Secreted</location>
    </subcellularLocation>
</comment>
<dbReference type="Gene3D" id="2.60.40.690">
    <property type="entry name" value="Alpha-macroglobulin, receptor-binding domain"/>
    <property type="match status" value="1"/>
</dbReference>
<keyword evidence="4" id="KW-0646">Protease inhibitor</keyword>
<dbReference type="Gene3D" id="2.60.40.1930">
    <property type="match status" value="2"/>
</dbReference>
<evidence type="ECO:0000256" key="7">
    <source>
        <dbReference type="ARBA" id="ARBA00023157"/>
    </source>
</evidence>
<evidence type="ECO:0000256" key="3">
    <source>
        <dbReference type="ARBA" id="ARBA00022525"/>
    </source>
</evidence>
<evidence type="ECO:0000256" key="9">
    <source>
        <dbReference type="SAM" id="SignalP"/>
    </source>
</evidence>
<dbReference type="InterPro" id="IPR036595">
    <property type="entry name" value="A-macroglobulin_rcpt-bd_sf"/>
</dbReference>
<dbReference type="SMART" id="SM01360">
    <property type="entry name" value="A2M"/>
    <property type="match status" value="1"/>
</dbReference>
<gene>
    <name evidence="14" type="primary">LOC115813635</name>
</gene>
<dbReference type="GeneID" id="115813635"/>
<dbReference type="FunFam" id="6.20.50.160:FF:000002">
    <property type="entry name" value="Thioester-containing protein 2, isoform B"/>
    <property type="match status" value="1"/>
</dbReference>
<dbReference type="Pfam" id="PF00207">
    <property type="entry name" value="A2M"/>
    <property type="match status" value="1"/>
</dbReference>
<dbReference type="Proteomes" id="UP000504632">
    <property type="component" value="Chromosome 6"/>
</dbReference>
<feature type="signal peptide" evidence="9">
    <location>
        <begin position="1"/>
        <end position="29"/>
    </location>
</feature>
<keyword evidence="8" id="KW-0325">Glycoprotein</keyword>
<dbReference type="InterPro" id="IPR040839">
    <property type="entry name" value="MG4"/>
</dbReference>
<dbReference type="InterPro" id="IPR019742">
    <property type="entry name" value="MacrogloblnA2_CS"/>
</dbReference>
<keyword evidence="3" id="KW-0964">Secreted</keyword>
<dbReference type="InterPro" id="IPR050473">
    <property type="entry name" value="A2M/Complement_sys"/>
</dbReference>
<dbReference type="InterPro" id="IPR047565">
    <property type="entry name" value="Alpha-macroglob_thiol-ester_cl"/>
</dbReference>
<dbReference type="PANTHER" id="PTHR11412:SF150">
    <property type="entry name" value="ALPHA-2-MACROGLOBULIN-RELATED"/>
    <property type="match status" value="1"/>
</dbReference>
<dbReference type="InterPro" id="IPR041813">
    <property type="entry name" value="A2M_TED"/>
</dbReference>
<dbReference type="SMART" id="SM01359">
    <property type="entry name" value="A2M_N_2"/>
    <property type="match status" value="1"/>
</dbReference>